<organism evidence="2 3">
    <name type="scientific">Paradevosia shaoguanensis</name>
    <dbReference type="NCBI Taxonomy" id="1335043"/>
    <lineage>
        <taxon>Bacteria</taxon>
        <taxon>Pseudomonadati</taxon>
        <taxon>Pseudomonadota</taxon>
        <taxon>Alphaproteobacteria</taxon>
        <taxon>Hyphomicrobiales</taxon>
        <taxon>Devosiaceae</taxon>
        <taxon>Paradevosia</taxon>
    </lineage>
</organism>
<accession>A0AA41UI31</accession>
<feature type="signal peptide" evidence="1">
    <location>
        <begin position="1"/>
        <end position="29"/>
    </location>
</feature>
<dbReference type="Proteomes" id="UP001156140">
    <property type="component" value="Unassembled WGS sequence"/>
</dbReference>
<keyword evidence="1" id="KW-0732">Signal</keyword>
<comment type="caution">
    <text evidence="2">The sequence shown here is derived from an EMBL/GenBank/DDBJ whole genome shotgun (WGS) entry which is preliminary data.</text>
</comment>
<proteinExistence type="predicted"/>
<sequence length="103" mass="11498">MKQILKLVRRPAILGAALLPLVAPVAAKADQNEATAVAIWFVEADGSAKPYYFHDPSNPLPRWSCDARLDYLTKKFFRMTRSNPDLKNKKAVKSACVAVRNIE</sequence>
<name>A0AA41UI31_9HYPH</name>
<keyword evidence="3" id="KW-1185">Reference proteome</keyword>
<evidence type="ECO:0000313" key="3">
    <source>
        <dbReference type="Proteomes" id="UP001156140"/>
    </source>
</evidence>
<evidence type="ECO:0000313" key="2">
    <source>
        <dbReference type="EMBL" id="MCI0128936.1"/>
    </source>
</evidence>
<dbReference type="AlphaFoldDB" id="A0AA41UI31"/>
<gene>
    <name evidence="2" type="ORF">ML536_19045</name>
</gene>
<protein>
    <submittedName>
        <fullName evidence="2">Uncharacterized protein</fullName>
    </submittedName>
</protein>
<dbReference type="RefSeq" id="WP_035095245.1">
    <property type="nucleotide sequence ID" value="NZ_CP068983.1"/>
</dbReference>
<reference evidence="2" key="1">
    <citation type="submission" date="2022-03" db="EMBL/GenBank/DDBJ databases">
        <title>The complete genome sequence of a Methyloterrigena soli.</title>
        <authorList>
            <person name="Zi Z."/>
        </authorList>
    </citation>
    <scope>NUCLEOTIDE SEQUENCE</scope>
    <source>
        <strain evidence="2">M48</strain>
    </source>
</reference>
<evidence type="ECO:0000256" key="1">
    <source>
        <dbReference type="SAM" id="SignalP"/>
    </source>
</evidence>
<dbReference type="EMBL" id="JALAZD010000003">
    <property type="protein sequence ID" value="MCI0128936.1"/>
    <property type="molecule type" value="Genomic_DNA"/>
</dbReference>
<feature type="chain" id="PRO_5041312985" evidence="1">
    <location>
        <begin position="30"/>
        <end position="103"/>
    </location>
</feature>